<evidence type="ECO:0000313" key="2">
    <source>
        <dbReference type="Proteomes" id="UP001163321"/>
    </source>
</evidence>
<sequence length="253" mass="27313">MPDPHLSTPVMEIPGMMDPAVGSLGIAPPLMGAPGMVSPPTMLLLGMRTPDMDPPGMPGFLPPGAVPPSVIPPTCKLQVMLCHKVSAVGPQAFLVLQAKILNLRQRGSTDLHNMPLNKHQIKFSMGFAKDSLTCAYYNFVNGTVLELSDFEITYVVHFITIFLIPLSTRHYGAIIVDFVNCKLLLGNSVGGFTFPDDLADHMHWLLADVSTFDTKTFAVEDAAVPKQGSGSESCAINSFATFQHLVIPQNIPQ</sequence>
<comment type="caution">
    <text evidence="1">The sequence shown here is derived from an EMBL/GenBank/DDBJ whole genome shotgun (WGS) entry which is preliminary data.</text>
</comment>
<accession>A0ACC0WTS5</accession>
<reference evidence="1 2" key="1">
    <citation type="journal article" date="2022" name="bioRxiv">
        <title>The genome of the oomycete Peronosclerospora sorghi, a cosmopolitan pathogen of maize and sorghum, is inflated with dispersed pseudogenes.</title>
        <authorList>
            <person name="Fletcher K."/>
            <person name="Martin F."/>
            <person name="Isakeit T."/>
            <person name="Cavanaugh K."/>
            <person name="Magill C."/>
            <person name="Michelmore R."/>
        </authorList>
    </citation>
    <scope>NUCLEOTIDE SEQUENCE [LARGE SCALE GENOMIC DNA]</scope>
    <source>
        <strain evidence="1">P6</strain>
    </source>
</reference>
<name>A0ACC0WTS5_9STRA</name>
<organism evidence="1 2">
    <name type="scientific">Peronosclerospora sorghi</name>
    <dbReference type="NCBI Taxonomy" id="230839"/>
    <lineage>
        <taxon>Eukaryota</taxon>
        <taxon>Sar</taxon>
        <taxon>Stramenopiles</taxon>
        <taxon>Oomycota</taxon>
        <taxon>Peronosporomycetes</taxon>
        <taxon>Peronosporales</taxon>
        <taxon>Peronosporaceae</taxon>
        <taxon>Peronosclerospora</taxon>
    </lineage>
</organism>
<evidence type="ECO:0000313" key="1">
    <source>
        <dbReference type="EMBL" id="KAI9921273.1"/>
    </source>
</evidence>
<gene>
    <name evidence="1" type="ORF">PsorP6_000690</name>
</gene>
<dbReference type="EMBL" id="CM047580">
    <property type="protein sequence ID" value="KAI9921273.1"/>
    <property type="molecule type" value="Genomic_DNA"/>
</dbReference>
<protein>
    <submittedName>
        <fullName evidence="1">Uncharacterized protein</fullName>
    </submittedName>
</protein>
<proteinExistence type="predicted"/>
<dbReference type="Proteomes" id="UP001163321">
    <property type="component" value="Chromosome 1"/>
</dbReference>
<keyword evidence="2" id="KW-1185">Reference proteome</keyword>